<dbReference type="Proteomes" id="UP000683360">
    <property type="component" value="Unassembled WGS sequence"/>
</dbReference>
<dbReference type="EMBL" id="CAJPWZ010000555">
    <property type="protein sequence ID" value="CAG2196342.1"/>
    <property type="molecule type" value="Genomic_DNA"/>
</dbReference>
<comment type="caution">
    <text evidence="1">The sequence shown here is derived from an EMBL/GenBank/DDBJ whole genome shotgun (WGS) entry which is preliminary data.</text>
</comment>
<sequence length="150" mass="17279">MMEDKHLFDALSATWFAHRLYSTLNKKGVRKDKDETHGIPIQEFVGLKSKMYSLIYEENKKLCEKKTAKGLPENLNDDSFIDSRYPSLIILDDLMRDVTNSKDVCELFVEGSHHRNLSVACILQNAFSKGKESRTMSINSQYIVLFKKPT</sequence>
<proteinExistence type="predicted"/>
<name>A0A8S3QNE4_MYTED</name>
<dbReference type="OrthoDB" id="5976864at2759"/>
<organism evidence="1 2">
    <name type="scientific">Mytilus edulis</name>
    <name type="common">Blue mussel</name>
    <dbReference type="NCBI Taxonomy" id="6550"/>
    <lineage>
        <taxon>Eukaryota</taxon>
        <taxon>Metazoa</taxon>
        <taxon>Spiralia</taxon>
        <taxon>Lophotrochozoa</taxon>
        <taxon>Mollusca</taxon>
        <taxon>Bivalvia</taxon>
        <taxon>Autobranchia</taxon>
        <taxon>Pteriomorphia</taxon>
        <taxon>Mytilida</taxon>
        <taxon>Mytiloidea</taxon>
        <taxon>Mytilidae</taxon>
        <taxon>Mytilinae</taxon>
        <taxon>Mytilus</taxon>
    </lineage>
</organism>
<protein>
    <submittedName>
        <fullName evidence="1">Uncharacterized protein</fullName>
    </submittedName>
</protein>
<gene>
    <name evidence="1" type="ORF">MEDL_11235</name>
</gene>
<keyword evidence="2" id="KW-1185">Reference proteome</keyword>
<accession>A0A8S3QNE4</accession>
<evidence type="ECO:0000313" key="1">
    <source>
        <dbReference type="EMBL" id="CAG2196342.1"/>
    </source>
</evidence>
<dbReference type="AlphaFoldDB" id="A0A8S3QNE4"/>
<evidence type="ECO:0000313" key="2">
    <source>
        <dbReference type="Proteomes" id="UP000683360"/>
    </source>
</evidence>
<reference evidence="1" key="1">
    <citation type="submission" date="2021-03" db="EMBL/GenBank/DDBJ databases">
        <authorList>
            <person name="Bekaert M."/>
        </authorList>
    </citation>
    <scope>NUCLEOTIDE SEQUENCE</scope>
</reference>